<dbReference type="FunFam" id="3.40.50.720:FF:000047">
    <property type="entry name" value="NADP-dependent L-serine/L-allo-threonine dehydrogenase"/>
    <property type="match status" value="1"/>
</dbReference>
<dbReference type="PROSITE" id="PS00061">
    <property type="entry name" value="ADH_SHORT"/>
    <property type="match status" value="1"/>
</dbReference>
<evidence type="ECO:0000259" key="4">
    <source>
        <dbReference type="SMART" id="SM00822"/>
    </source>
</evidence>
<keyword evidence="2 5" id="KW-0560">Oxidoreductase</keyword>
<dbReference type="GO" id="GO:0016616">
    <property type="term" value="F:oxidoreductase activity, acting on the CH-OH group of donors, NAD or NADP as acceptor"/>
    <property type="evidence" value="ECO:0007669"/>
    <property type="project" value="UniProtKB-ARBA"/>
</dbReference>
<dbReference type="Gene3D" id="3.40.50.720">
    <property type="entry name" value="NAD(P)-binding Rossmann-like Domain"/>
    <property type="match status" value="1"/>
</dbReference>
<dbReference type="EMBL" id="CABFVA020000004">
    <property type="protein sequence ID" value="VVM04493.1"/>
    <property type="molecule type" value="Genomic_DNA"/>
</dbReference>
<dbReference type="PANTHER" id="PTHR43115:SF4">
    <property type="entry name" value="DEHYDROGENASE_REDUCTASE SDR FAMILY MEMBER 11"/>
    <property type="match status" value="1"/>
</dbReference>
<dbReference type="Proteomes" id="UP000334923">
    <property type="component" value="Unassembled WGS sequence"/>
</dbReference>
<dbReference type="SMART" id="SM00822">
    <property type="entry name" value="PKS_KR"/>
    <property type="match status" value="1"/>
</dbReference>
<organism evidence="5 6">
    <name type="scientific">Methylacidimicrobium tartarophylax</name>
    <dbReference type="NCBI Taxonomy" id="1041768"/>
    <lineage>
        <taxon>Bacteria</taxon>
        <taxon>Pseudomonadati</taxon>
        <taxon>Verrucomicrobiota</taxon>
        <taxon>Methylacidimicrobium</taxon>
    </lineage>
</organism>
<dbReference type="RefSeq" id="WP_142659010.1">
    <property type="nucleotide sequence ID" value="NZ_CABFVA020000004.1"/>
</dbReference>
<name>A0A5E6MG27_9BACT</name>
<dbReference type="PANTHER" id="PTHR43115">
    <property type="entry name" value="DEHYDROGENASE/REDUCTASE SDR FAMILY MEMBER 11"/>
    <property type="match status" value="1"/>
</dbReference>
<accession>A0A5E6MG27</accession>
<reference evidence="5 6" key="1">
    <citation type="submission" date="2019-09" db="EMBL/GenBank/DDBJ databases">
        <authorList>
            <person name="Cremers G."/>
        </authorList>
    </citation>
    <scope>NUCLEOTIDE SEQUENCE [LARGE SCALE GENOMIC DNA]</scope>
    <source>
        <strain evidence="5">4A</strain>
    </source>
</reference>
<dbReference type="InterPro" id="IPR020904">
    <property type="entry name" value="Sc_DH/Rdtase_CS"/>
</dbReference>
<dbReference type="InterPro" id="IPR057326">
    <property type="entry name" value="KR_dom"/>
</dbReference>
<keyword evidence="6" id="KW-1185">Reference proteome</keyword>
<protein>
    <submittedName>
        <fullName evidence="5">3-hydroxy acid dehydrogenase / malonic semialdehyde reductase</fullName>
        <ecNumber evidence="5">1.1.1.381</ecNumber>
    </submittedName>
</protein>
<evidence type="ECO:0000256" key="1">
    <source>
        <dbReference type="ARBA" id="ARBA00006484"/>
    </source>
</evidence>
<dbReference type="AlphaFoldDB" id="A0A5E6MG27"/>
<evidence type="ECO:0000313" key="5">
    <source>
        <dbReference type="EMBL" id="VVM04493.1"/>
    </source>
</evidence>
<dbReference type="EC" id="1.1.1.381" evidence="5"/>
<proteinExistence type="inferred from homology"/>
<dbReference type="PRINTS" id="PR00081">
    <property type="entry name" value="GDHRDH"/>
</dbReference>
<evidence type="ECO:0000256" key="3">
    <source>
        <dbReference type="RuleBase" id="RU000363"/>
    </source>
</evidence>
<dbReference type="InterPro" id="IPR036291">
    <property type="entry name" value="NAD(P)-bd_dom_sf"/>
</dbReference>
<comment type="similarity">
    <text evidence="1 3">Belongs to the short-chain dehydrogenases/reductases (SDR) family.</text>
</comment>
<dbReference type="SUPFAM" id="SSF51735">
    <property type="entry name" value="NAD(P)-binding Rossmann-fold domains"/>
    <property type="match status" value="1"/>
</dbReference>
<evidence type="ECO:0000313" key="6">
    <source>
        <dbReference type="Proteomes" id="UP000334923"/>
    </source>
</evidence>
<dbReference type="Pfam" id="PF00106">
    <property type="entry name" value="adh_short"/>
    <property type="match status" value="1"/>
</dbReference>
<dbReference type="InterPro" id="IPR002347">
    <property type="entry name" value="SDR_fam"/>
</dbReference>
<gene>
    <name evidence="5" type="primary">ydfG</name>
    <name evidence="5" type="ORF">MAMT_00123</name>
</gene>
<dbReference type="OrthoDB" id="9775296at2"/>
<dbReference type="PRINTS" id="PR00080">
    <property type="entry name" value="SDRFAMILY"/>
</dbReference>
<sequence>MKPLSRKTAIVTGASSGIGQATALALAREGANVVATARRFDRVEDLSRRIEQEGGSSLPLRCDVREPKEVENVVDVACKRFGGVDILVANAGIMPLSLMRHLHVAEWMATVDVNIKGVLSSIAAVLPVFLEQKSGHIVTLSSVAGRKLFPGSAVYCASKYAVRALSEGLRMELSPSDQIRVTIIEPGAVMTELLGTITDPEALQGIRENFQEGKALRAEDIASAILYAVTQPPHVNVNEILIRPTFQEL</sequence>
<feature type="domain" description="Ketoreductase" evidence="4">
    <location>
        <begin position="7"/>
        <end position="193"/>
    </location>
</feature>
<evidence type="ECO:0000256" key="2">
    <source>
        <dbReference type="ARBA" id="ARBA00023002"/>
    </source>
</evidence>